<keyword evidence="3" id="KW-1185">Reference proteome</keyword>
<evidence type="ECO:0000313" key="2">
    <source>
        <dbReference type="EMBL" id="RDB04810.1"/>
    </source>
</evidence>
<accession>A0A369I7F1</accession>
<dbReference type="RefSeq" id="WP_114462118.1">
    <property type="nucleotide sequence ID" value="NZ_QPIW01000013.1"/>
</dbReference>
<comment type="caution">
    <text evidence="2">The sequence shown here is derived from an EMBL/GenBank/DDBJ whole genome shotgun (WGS) entry which is preliminary data.</text>
</comment>
<evidence type="ECO:0000256" key="1">
    <source>
        <dbReference type="SAM" id="Phobius"/>
    </source>
</evidence>
<feature type="transmembrane region" description="Helical" evidence="1">
    <location>
        <begin position="16"/>
        <end position="33"/>
    </location>
</feature>
<feature type="transmembrane region" description="Helical" evidence="1">
    <location>
        <begin position="116"/>
        <end position="149"/>
    </location>
</feature>
<feature type="transmembrane region" description="Helical" evidence="1">
    <location>
        <begin position="350"/>
        <end position="371"/>
    </location>
</feature>
<dbReference type="EMBL" id="QPIW01000013">
    <property type="protein sequence ID" value="RDB04810.1"/>
    <property type="molecule type" value="Genomic_DNA"/>
</dbReference>
<dbReference type="Proteomes" id="UP000253141">
    <property type="component" value="Unassembled WGS sequence"/>
</dbReference>
<feature type="transmembrane region" description="Helical" evidence="1">
    <location>
        <begin position="271"/>
        <end position="288"/>
    </location>
</feature>
<proteinExistence type="predicted"/>
<dbReference type="AlphaFoldDB" id="A0A369I7F1"/>
<evidence type="ECO:0000313" key="3">
    <source>
        <dbReference type="Proteomes" id="UP000253141"/>
    </source>
</evidence>
<keyword evidence="1" id="KW-1133">Transmembrane helix</keyword>
<dbReference type="OrthoDB" id="1815350at2"/>
<gene>
    <name evidence="2" type="ORF">DVG78_16275</name>
</gene>
<reference evidence="2 3" key="1">
    <citation type="submission" date="2018-07" db="EMBL/GenBank/DDBJ databases">
        <title>Genome analysis of Runella aurantiaca.</title>
        <authorList>
            <person name="Yang X."/>
        </authorList>
    </citation>
    <scope>NUCLEOTIDE SEQUENCE [LARGE SCALE GENOMIC DNA]</scope>
    <source>
        <strain evidence="2 3">YX9</strain>
    </source>
</reference>
<feature type="transmembrane region" description="Helical" evidence="1">
    <location>
        <begin position="295"/>
        <end position="315"/>
    </location>
</feature>
<keyword evidence="1" id="KW-0472">Membrane</keyword>
<protein>
    <recommendedName>
        <fullName evidence="4">Glycosyltransferase RgtA/B/C/D-like domain-containing protein</fullName>
    </recommendedName>
</protein>
<evidence type="ECO:0008006" key="4">
    <source>
        <dbReference type="Google" id="ProtNLM"/>
    </source>
</evidence>
<organism evidence="2 3">
    <name type="scientific">Runella aurantiaca</name>
    <dbReference type="NCBI Taxonomy" id="2282308"/>
    <lineage>
        <taxon>Bacteria</taxon>
        <taxon>Pseudomonadati</taxon>
        <taxon>Bacteroidota</taxon>
        <taxon>Cytophagia</taxon>
        <taxon>Cytophagales</taxon>
        <taxon>Spirosomataceae</taxon>
        <taxon>Runella</taxon>
    </lineage>
</organism>
<feature type="transmembrane region" description="Helical" evidence="1">
    <location>
        <begin position="321"/>
        <end position="338"/>
    </location>
</feature>
<feature type="transmembrane region" description="Helical" evidence="1">
    <location>
        <begin position="155"/>
        <end position="188"/>
    </location>
</feature>
<name>A0A369I7F1_9BACT</name>
<sequence>MPNDDVTPIPSKTSSGLEWGIFLLYSFLIILGVSHHEMWRDELQLWNILSNSGSLAALVHNAAYEGHPLLWHTILWPINKISIEPHWMQLIHTAFVLGTAYLMVFKSPFKTFEKILILLSYPLLFEFGLISRNYILAVFLIFLIAIYWRSFSQNLLIICFLLALLFNTNAYAFVFACAVSAGAMLFYVSEKGLRYGDSNLWIGSLLIIIGALISIITIIPPKDASAEAGFVLNFDPQRIGFVLKNVYKGTFSFPEIAHFHFWNTFFRENKYRMASLGMAAWLGLWWHLRKDRPVLLLSGLIFTALGGFIYLSAYVGSVRHYQIYTISILFCFWIFLDRKKNHVPASTSTPYTRFAFLAILCGQAIAGLFAYSKDLTYRFSNAKAAASFLKTNYASTPYLLVGNYHYLNTPVAGYLGQKIFSLDILQNTSYSVWRTDLWNPSVYGMNDSTLLKRAAQVANAQKNKKIVWLCEYNSPVAYTEGHLKSVSLQGKNYQFVCVKVFNESIVHDENYYIYELKR</sequence>
<keyword evidence="1" id="KW-0812">Transmembrane</keyword>
<feature type="transmembrane region" description="Helical" evidence="1">
    <location>
        <begin position="200"/>
        <end position="219"/>
    </location>
</feature>